<dbReference type="Pfam" id="PF05036">
    <property type="entry name" value="SPOR"/>
    <property type="match status" value="1"/>
</dbReference>
<evidence type="ECO:0000256" key="1">
    <source>
        <dbReference type="SAM" id="Phobius"/>
    </source>
</evidence>
<dbReference type="InterPro" id="IPR007730">
    <property type="entry name" value="SPOR-like_dom"/>
</dbReference>
<dbReference type="Gene3D" id="3.30.70.1070">
    <property type="entry name" value="Sporulation related repeat"/>
    <property type="match status" value="1"/>
</dbReference>
<sequence>MEKNYFAHILSFFYLFISQKTRIFALVIELERHIEILLLNNDCVIVPNLGGFMTHHIDARYDEGDYTFLPPLRTLGFNPQLKINDSLLAQSYVEAYDISYPEALQRIEDEVNELRMHLQNEGTYELNDIGTLSLNEDGKYMFTPCEAGILTPTLYGLGAFEFHKIGESTPNIVPSLEQQIGKDEPASHETTARIIPVDSLQETVAEEDDSEDVVKIKFSWIRNAVAIAAVLIAVFLVALPTGKTEMMTRTISNLNNSLLFGMMTKDTNTSSIEIKKSDIIKPTTKTGTCSNSTSIRPDAKTECDNKEVVSEKKTGYCIVLASCVTQQNAKIFVEELQKKGYNDTEVYTHRNITRVILGHYDTQNEAYNALKRIHKNEELAEAWVYKFQERP</sequence>
<protein>
    <submittedName>
        <fullName evidence="3">Sporulation related domain-containing protein</fullName>
    </submittedName>
</protein>
<keyword evidence="1" id="KW-0472">Membrane</keyword>
<proteinExistence type="predicted"/>
<dbReference type="InterPro" id="IPR041268">
    <property type="entry name" value="HU-CCDC81_bac_2"/>
</dbReference>
<dbReference type="InterPro" id="IPR040495">
    <property type="entry name" value="HU-CCDC81_bac_1"/>
</dbReference>
<dbReference type="Pfam" id="PF18175">
    <property type="entry name" value="HU-CCDC81_bac_2"/>
    <property type="match status" value="1"/>
</dbReference>
<name>A0A1I0M013_9BACT</name>
<organism evidence="3 4">
    <name type="scientific">Prevotella aff. ruminicola Tc2-24</name>
    <dbReference type="NCBI Taxonomy" id="81582"/>
    <lineage>
        <taxon>Bacteria</taxon>
        <taxon>Pseudomonadati</taxon>
        <taxon>Bacteroidota</taxon>
        <taxon>Bacteroidia</taxon>
        <taxon>Bacteroidales</taxon>
        <taxon>Prevotellaceae</taxon>
        <taxon>Prevotella</taxon>
    </lineage>
</organism>
<feature type="transmembrane region" description="Helical" evidence="1">
    <location>
        <begin position="220"/>
        <end position="239"/>
    </location>
</feature>
<dbReference type="PROSITE" id="PS51724">
    <property type="entry name" value="SPOR"/>
    <property type="match status" value="1"/>
</dbReference>
<evidence type="ECO:0000259" key="2">
    <source>
        <dbReference type="PROSITE" id="PS51724"/>
    </source>
</evidence>
<feature type="domain" description="SPOR" evidence="2">
    <location>
        <begin position="310"/>
        <end position="386"/>
    </location>
</feature>
<keyword evidence="4" id="KW-1185">Reference proteome</keyword>
<gene>
    <name evidence="3" type="ORF">SAMN04487850_0169</name>
</gene>
<accession>A0A1I0M013</accession>
<keyword evidence="1" id="KW-0812">Transmembrane</keyword>
<evidence type="ECO:0000313" key="4">
    <source>
        <dbReference type="Proteomes" id="UP000199373"/>
    </source>
</evidence>
<dbReference type="Proteomes" id="UP000199373">
    <property type="component" value="Unassembled WGS sequence"/>
</dbReference>
<dbReference type="GO" id="GO:0042834">
    <property type="term" value="F:peptidoglycan binding"/>
    <property type="evidence" value="ECO:0007669"/>
    <property type="project" value="InterPro"/>
</dbReference>
<reference evidence="3 4" key="1">
    <citation type="submission" date="2016-10" db="EMBL/GenBank/DDBJ databases">
        <authorList>
            <person name="de Groot N.N."/>
        </authorList>
    </citation>
    <scope>NUCLEOTIDE SEQUENCE [LARGE SCALE GENOMIC DNA]</scope>
    <source>
        <strain evidence="3 4">TC2-24</strain>
    </source>
</reference>
<keyword evidence="1" id="KW-1133">Transmembrane helix</keyword>
<dbReference type="Pfam" id="PF18174">
    <property type="entry name" value="HU-CCDC81_bac_1"/>
    <property type="match status" value="1"/>
</dbReference>
<evidence type="ECO:0000313" key="3">
    <source>
        <dbReference type="EMBL" id="SEV81753.1"/>
    </source>
</evidence>
<dbReference type="AlphaFoldDB" id="A0A1I0M013"/>
<dbReference type="SUPFAM" id="SSF110997">
    <property type="entry name" value="Sporulation related repeat"/>
    <property type="match status" value="1"/>
</dbReference>
<dbReference type="EMBL" id="FOIQ01000001">
    <property type="protein sequence ID" value="SEV81753.1"/>
    <property type="molecule type" value="Genomic_DNA"/>
</dbReference>
<dbReference type="InterPro" id="IPR036680">
    <property type="entry name" value="SPOR-like_sf"/>
</dbReference>